<dbReference type="Proteomes" id="UP000198824">
    <property type="component" value="Unassembled WGS sequence"/>
</dbReference>
<organism evidence="2 3">
    <name type="scientific">Sphingomonas jatrophae</name>
    <dbReference type="NCBI Taxonomy" id="1166337"/>
    <lineage>
        <taxon>Bacteria</taxon>
        <taxon>Pseudomonadati</taxon>
        <taxon>Pseudomonadota</taxon>
        <taxon>Alphaproteobacteria</taxon>
        <taxon>Sphingomonadales</taxon>
        <taxon>Sphingomonadaceae</taxon>
        <taxon>Sphingomonas</taxon>
    </lineage>
</organism>
<dbReference type="AlphaFoldDB" id="A0A1I6KIM2"/>
<gene>
    <name evidence="2" type="ORF">SAMN05192580_1780</name>
</gene>
<evidence type="ECO:0000313" key="3">
    <source>
        <dbReference type="Proteomes" id="UP000198824"/>
    </source>
</evidence>
<dbReference type="PRINTS" id="PR00081">
    <property type="entry name" value="GDHRDH"/>
</dbReference>
<name>A0A1I6KIM2_9SPHN</name>
<dbReference type="InterPro" id="IPR050259">
    <property type="entry name" value="SDR"/>
</dbReference>
<reference evidence="2 3" key="1">
    <citation type="submission" date="2016-10" db="EMBL/GenBank/DDBJ databases">
        <authorList>
            <person name="de Groot N.N."/>
        </authorList>
    </citation>
    <scope>NUCLEOTIDE SEQUENCE [LARGE SCALE GENOMIC DNA]</scope>
    <source>
        <strain evidence="2 3">S5-249</strain>
    </source>
</reference>
<sequence>MDKAFPAGAAIVFGGSGGIGKGVAAEFAKAGSNVAICYRSKQDVAEAAAEAVRAHGVQASIHQADVRTRAAVEAAFADAVAAHGRVHTVVWGAGPIVAQVPIADWSDEQFRQSMEIEVFGFFHAVKAALPHFRSSGGGSFVHLGSAGHDWWPHLDGLSVAPKASNEALIKGIAKEEGVHEIRANSILVGVIDAGQFKVGQAEGYFDEAWESAVKAMLPIKRWGKAEDIGRTAVFLASDAGNYITGQTISVAGGFGV</sequence>
<evidence type="ECO:0000313" key="2">
    <source>
        <dbReference type="EMBL" id="SFR91061.1"/>
    </source>
</evidence>
<dbReference type="Pfam" id="PF13561">
    <property type="entry name" value="adh_short_C2"/>
    <property type="match status" value="1"/>
</dbReference>
<dbReference type="RefSeq" id="WP_093313376.1">
    <property type="nucleotide sequence ID" value="NZ_FOZG01000001.1"/>
</dbReference>
<dbReference type="PANTHER" id="PTHR42879:SF2">
    <property type="entry name" value="3-OXOACYL-[ACYL-CARRIER-PROTEIN] REDUCTASE FABG"/>
    <property type="match status" value="1"/>
</dbReference>
<dbReference type="SUPFAM" id="SSF51735">
    <property type="entry name" value="NAD(P)-binding Rossmann-fold domains"/>
    <property type="match status" value="1"/>
</dbReference>
<dbReference type="InterPro" id="IPR002347">
    <property type="entry name" value="SDR_fam"/>
</dbReference>
<accession>A0A1I6KIM2</accession>
<dbReference type="Gene3D" id="3.40.50.720">
    <property type="entry name" value="NAD(P)-binding Rossmann-like Domain"/>
    <property type="match status" value="1"/>
</dbReference>
<comment type="similarity">
    <text evidence="1">Belongs to the short-chain dehydrogenases/reductases (SDR) family.</text>
</comment>
<dbReference type="PANTHER" id="PTHR42879">
    <property type="entry name" value="3-OXOACYL-(ACYL-CARRIER-PROTEIN) REDUCTASE"/>
    <property type="match status" value="1"/>
</dbReference>
<dbReference type="STRING" id="1166337.SAMN05192580_1780"/>
<dbReference type="InterPro" id="IPR036291">
    <property type="entry name" value="NAD(P)-bd_dom_sf"/>
</dbReference>
<keyword evidence="3" id="KW-1185">Reference proteome</keyword>
<dbReference type="OrthoDB" id="9793325at2"/>
<evidence type="ECO:0000256" key="1">
    <source>
        <dbReference type="ARBA" id="ARBA00006484"/>
    </source>
</evidence>
<protein>
    <submittedName>
        <fullName evidence="2">NAD(P)-dependent dehydrogenase, short-chain alcohol dehydrogenase family</fullName>
    </submittedName>
</protein>
<dbReference type="EMBL" id="FOZG01000001">
    <property type="protein sequence ID" value="SFR91061.1"/>
    <property type="molecule type" value="Genomic_DNA"/>
</dbReference>
<proteinExistence type="inferred from homology"/>